<comment type="caution">
    <text evidence="2">The sequence shown here is derived from an EMBL/GenBank/DDBJ whole genome shotgun (WGS) entry which is preliminary data.</text>
</comment>
<dbReference type="InterPro" id="IPR006439">
    <property type="entry name" value="HAD-SF_hydro_IA"/>
</dbReference>
<dbReference type="SUPFAM" id="SSF56784">
    <property type="entry name" value="HAD-like"/>
    <property type="match status" value="1"/>
</dbReference>
<name>A0ABT2CYC6_9BURK</name>
<dbReference type="InterPro" id="IPR023214">
    <property type="entry name" value="HAD_sf"/>
</dbReference>
<evidence type="ECO:0000313" key="3">
    <source>
        <dbReference type="Proteomes" id="UP001204621"/>
    </source>
</evidence>
<dbReference type="GO" id="GO:0016787">
    <property type="term" value="F:hydrolase activity"/>
    <property type="evidence" value="ECO:0007669"/>
    <property type="project" value="UniProtKB-KW"/>
</dbReference>
<sequence>MDGLEKTRAVVFDVYGTLVSIRDKRMPFAKLLQIGEAQGRPRTSADRRVLMASSFTLAQAAAFLKIDLTAAELNSLEADLNAELESITLFPEVIPTIRSLQSRGIKVGICSNLAAAYASPVQAILPMDLNAYVWSFQIGALKPEPAIYKHVCDALDCEPHQILMTGDSLKADVDGPKIFGMRSILLNRNVDKKGQISSLTGLLDLV</sequence>
<evidence type="ECO:0000256" key="1">
    <source>
        <dbReference type="ARBA" id="ARBA00022801"/>
    </source>
</evidence>
<reference evidence="2 3" key="1">
    <citation type="submission" date="2022-08" db="EMBL/GenBank/DDBJ databases">
        <title>Reclassification of Massilia species as members of the genera Telluria, Duganella, Pseudoduganella, Mokoshia gen. nov. and Zemynaea gen. nov. using orthogonal and non-orthogonal genome-based approaches.</title>
        <authorList>
            <person name="Bowman J.P."/>
        </authorList>
    </citation>
    <scope>NUCLEOTIDE SEQUENCE [LARGE SCALE GENOMIC DNA]</scope>
    <source>
        <strain evidence="2 3">JCM 31606</strain>
    </source>
</reference>
<keyword evidence="1 2" id="KW-0378">Hydrolase</keyword>
<proteinExistence type="predicted"/>
<dbReference type="Proteomes" id="UP001204621">
    <property type="component" value="Unassembled WGS sequence"/>
</dbReference>
<dbReference type="EMBL" id="JANUGU010000003">
    <property type="protein sequence ID" value="MCS0658864.1"/>
    <property type="molecule type" value="Genomic_DNA"/>
</dbReference>
<dbReference type="PANTHER" id="PTHR43316">
    <property type="entry name" value="HYDROLASE, HALOACID DELAHOGENASE-RELATED"/>
    <property type="match status" value="1"/>
</dbReference>
<accession>A0ABT2CYC6</accession>
<dbReference type="Gene3D" id="3.40.50.1000">
    <property type="entry name" value="HAD superfamily/HAD-like"/>
    <property type="match status" value="1"/>
</dbReference>
<dbReference type="SFLD" id="SFLDG01129">
    <property type="entry name" value="C1.5:_HAD__Beta-PGM__Phosphata"/>
    <property type="match status" value="1"/>
</dbReference>
<dbReference type="Pfam" id="PF00702">
    <property type="entry name" value="Hydrolase"/>
    <property type="match status" value="1"/>
</dbReference>
<protein>
    <submittedName>
        <fullName evidence="2">HAD family hydrolase</fullName>
    </submittedName>
</protein>
<keyword evidence="3" id="KW-1185">Reference proteome</keyword>
<gene>
    <name evidence="2" type="ORF">NX778_12400</name>
</gene>
<dbReference type="InterPro" id="IPR051540">
    <property type="entry name" value="S-2-haloacid_dehalogenase"/>
</dbReference>
<dbReference type="InterPro" id="IPR036412">
    <property type="entry name" value="HAD-like_sf"/>
</dbReference>
<dbReference type="SFLD" id="SFLDS00003">
    <property type="entry name" value="Haloacid_Dehalogenase"/>
    <property type="match status" value="1"/>
</dbReference>
<dbReference type="PANTHER" id="PTHR43316:SF8">
    <property type="entry name" value="HAD FAMILY HYDROLASE"/>
    <property type="match status" value="1"/>
</dbReference>
<evidence type="ECO:0000313" key="2">
    <source>
        <dbReference type="EMBL" id="MCS0658864.1"/>
    </source>
</evidence>
<organism evidence="2 3">
    <name type="scientific">Massilia terrae</name>
    <dbReference type="NCBI Taxonomy" id="1811224"/>
    <lineage>
        <taxon>Bacteria</taxon>
        <taxon>Pseudomonadati</taxon>
        <taxon>Pseudomonadota</taxon>
        <taxon>Betaproteobacteria</taxon>
        <taxon>Burkholderiales</taxon>
        <taxon>Oxalobacteraceae</taxon>
        <taxon>Telluria group</taxon>
        <taxon>Massilia</taxon>
    </lineage>
</organism>
<dbReference type="NCBIfam" id="TIGR01549">
    <property type="entry name" value="HAD-SF-IA-v1"/>
    <property type="match status" value="1"/>
</dbReference>